<evidence type="ECO:0000313" key="1">
    <source>
        <dbReference type="EMBL" id="EFA42974.1"/>
    </source>
</evidence>
<dbReference type="RefSeq" id="WP_007175005.1">
    <property type="nucleotide sequence ID" value="NZ_GG704783.1"/>
</dbReference>
<keyword evidence="2" id="KW-1185">Reference proteome</keyword>
<dbReference type="Proteomes" id="UP000003160">
    <property type="component" value="Unassembled WGS sequence"/>
</dbReference>
<dbReference type="EMBL" id="ACKS01000107">
    <property type="protein sequence ID" value="EFA42974.1"/>
    <property type="molecule type" value="Genomic_DNA"/>
</dbReference>
<dbReference type="AlphaFoldDB" id="D1Q075"/>
<name>D1Q075_9BACT</name>
<organism evidence="1 2">
    <name type="scientific">Hallella bergensis DSM 17361</name>
    <dbReference type="NCBI Taxonomy" id="585502"/>
    <lineage>
        <taxon>Bacteria</taxon>
        <taxon>Pseudomonadati</taxon>
        <taxon>Bacteroidota</taxon>
        <taxon>Bacteroidia</taxon>
        <taxon>Bacteroidales</taxon>
        <taxon>Prevotellaceae</taxon>
        <taxon>Hallella</taxon>
    </lineage>
</organism>
<dbReference type="HOGENOM" id="CLU_1271333_0_0_10"/>
<evidence type="ECO:0000313" key="2">
    <source>
        <dbReference type="Proteomes" id="UP000003160"/>
    </source>
</evidence>
<accession>D1Q075</accession>
<dbReference type="OrthoDB" id="1007147at2"/>
<proteinExistence type="predicted"/>
<sequence>MIKIDDKFTEQFSPNEQLALLRLLLMADDEGITNISYRTFARMCGMTLQVCRSTLSNLIKKGELDVVTNTAHNPQNNMKGTFVIICKYDNYRVGKKKVTQQTTSNVISHLQAKCKEREKDFEISLIPFVVSRGGIYQPEMIRSFFNYWTEKNKSGTKMRFEMEKTWETQKRLVTWSNNEKQFNRNEKRVNNNRASTANKEASRAALERLADAILDEH</sequence>
<comment type="caution">
    <text evidence="1">The sequence shown here is derived from an EMBL/GenBank/DDBJ whole genome shotgun (WGS) entry which is preliminary data.</text>
</comment>
<reference evidence="1 2" key="1">
    <citation type="submission" date="2009-10" db="EMBL/GenBank/DDBJ databases">
        <authorList>
            <person name="Qin X."/>
            <person name="Bachman B."/>
            <person name="Battles P."/>
            <person name="Bell A."/>
            <person name="Bess C."/>
            <person name="Bickham C."/>
            <person name="Chaboub L."/>
            <person name="Chen D."/>
            <person name="Coyle M."/>
            <person name="Deiros D.R."/>
            <person name="Dinh H."/>
            <person name="Forbes L."/>
            <person name="Fowler G."/>
            <person name="Francisco L."/>
            <person name="Fu Q."/>
            <person name="Gubbala S."/>
            <person name="Hale W."/>
            <person name="Han Y."/>
            <person name="Hemphill L."/>
            <person name="Highlander S.K."/>
            <person name="Hirani K."/>
            <person name="Hogues M."/>
            <person name="Jackson L."/>
            <person name="Jakkamsetti A."/>
            <person name="Javaid M."/>
            <person name="Jiang H."/>
            <person name="Korchina V."/>
            <person name="Kovar C."/>
            <person name="Lara F."/>
            <person name="Lee S."/>
            <person name="Mata R."/>
            <person name="Mathew T."/>
            <person name="Moen C."/>
            <person name="Morales K."/>
            <person name="Munidasa M."/>
            <person name="Nazareth L."/>
            <person name="Ngo R."/>
            <person name="Nguyen L."/>
            <person name="Okwuonu G."/>
            <person name="Ongeri F."/>
            <person name="Patil S."/>
            <person name="Petrosino J."/>
            <person name="Pham C."/>
            <person name="Pham P."/>
            <person name="Pu L.-L."/>
            <person name="Puazo M."/>
            <person name="Raj R."/>
            <person name="Reid J."/>
            <person name="Rouhana J."/>
            <person name="Saada N."/>
            <person name="Shang Y."/>
            <person name="Simmons D."/>
            <person name="Thornton R."/>
            <person name="Warren J."/>
            <person name="Weissenberger G."/>
            <person name="Zhang J."/>
            <person name="Zhang L."/>
            <person name="Zhou C."/>
            <person name="Zhu D."/>
            <person name="Muzny D."/>
            <person name="Worley K."/>
            <person name="Gibbs R."/>
        </authorList>
    </citation>
    <scope>NUCLEOTIDE SEQUENCE [LARGE SCALE GENOMIC DNA]</scope>
    <source>
        <strain evidence="1 2">DSM 17361</strain>
    </source>
</reference>
<gene>
    <name evidence="1" type="ORF">HMPREF0645_2610</name>
</gene>
<protein>
    <submittedName>
        <fullName evidence="1">Uncharacterized protein</fullName>
    </submittedName>
</protein>